<evidence type="ECO:0000313" key="2">
    <source>
        <dbReference type="EMBL" id="SCJ42398.1"/>
    </source>
</evidence>
<dbReference type="SUPFAM" id="SSF88874">
    <property type="entry name" value="Receptor-binding domain of short tail fibre protein gp12"/>
    <property type="match status" value="1"/>
</dbReference>
<dbReference type="Pfam" id="PF21939">
    <property type="entry name" value="Gp10_C"/>
    <property type="match status" value="1"/>
</dbReference>
<accession>A0A1C6GAI9</accession>
<proteinExistence type="predicted"/>
<organism evidence="2">
    <name type="scientific">uncultured Anaerotruncus sp</name>
    <dbReference type="NCBI Taxonomy" id="905011"/>
    <lineage>
        <taxon>Bacteria</taxon>
        <taxon>Bacillati</taxon>
        <taxon>Bacillota</taxon>
        <taxon>Clostridia</taxon>
        <taxon>Eubacteriales</taxon>
        <taxon>Oscillospiraceae</taxon>
        <taxon>Anaerotruncus</taxon>
        <taxon>environmental samples</taxon>
    </lineage>
</organism>
<protein>
    <submittedName>
        <fullName evidence="2">Phage-related holin (Lysis protein)</fullName>
    </submittedName>
</protein>
<dbReference type="InterPro" id="IPR008577">
    <property type="entry name" value="DUF859"/>
</dbReference>
<gene>
    <name evidence="2" type="ORF">SAMEA3545359_00299</name>
</gene>
<feature type="domain" description="Baseplate structural protein Gp10 C-terminal" evidence="1">
    <location>
        <begin position="873"/>
        <end position="1005"/>
    </location>
</feature>
<dbReference type="InterPro" id="IPR053827">
    <property type="entry name" value="Gp10_C"/>
</dbReference>
<evidence type="ECO:0000259" key="1">
    <source>
        <dbReference type="Pfam" id="PF21939"/>
    </source>
</evidence>
<dbReference type="EMBL" id="FMHG01000001">
    <property type="protein sequence ID" value="SCJ42398.1"/>
    <property type="molecule type" value="Genomic_DNA"/>
</dbReference>
<reference evidence="2" key="1">
    <citation type="submission" date="2015-09" db="EMBL/GenBank/DDBJ databases">
        <authorList>
            <consortium name="Pathogen Informatics"/>
        </authorList>
    </citation>
    <scope>NUCLEOTIDE SEQUENCE</scope>
    <source>
        <strain evidence="2">2789STDY5834896</strain>
    </source>
</reference>
<name>A0A1C6GAI9_9FIRM</name>
<dbReference type="Pfam" id="PF05895">
    <property type="entry name" value="DUF859"/>
    <property type="match status" value="2"/>
</dbReference>
<sequence>MSQIDGSVSNYSGNYAYYLDVYEIQTDVANNRSIVRVDVWLTSGTRLWDSISAVDGTVTINGGRQNFSKIVSIGAGGKVVLATCDAWVYHNATGGGSIGISSTFSASSSYSPGYCQASGTYTLSTIPRASTPSLGGFKAGDNVTVSVSRASASFTHTLTLKVGAATIKTASGVGTSHTWSFSEADVKTIYAAMGSAASATATVTCVTYSGSTSVGSKSAAATCSQVAGSTLTTTPNTVVGDSLALSITRDRAAVTHTLRFYAGNTLVRTASGVGTAYTFTPTAAEIGTIYGAMGSANSVSFKVTCAAAHYTRALGTSEKSGTVSAPGVSTITSSPAHTIGSGYKVALTRTRAAVTHTVELFVGSTKIRTGTGVGTSYSYDPTAAEIAAEYAATPGSNTATAKVVCYCYHYNHLCGTAQAVGNAVVDSAAAAPVFGSFLYADVCAATVALTGDDQQLISGHSTLQATVPAASRATSTTGATIKQYILYCGGASAAGAYTETGDVSIQLAGVTAGSIRVAAVDSRGNQTVVERLAVLIPYEPPRITQVTLRRDSGIDAKTQLELQGVWWTGSFGAVDNTVAASYRYRGTADEELSDEIALPLVTGAPGVAGAGKFSYSGYIDGDQGTEGFTYDRSFWLQFAAQDLLAGASSEGTIDRGVPTMHMTQQGIGIGKLYETGALDVASDIVESGKKLGDKYAAKGEVLTKANANYQYMSENNGLVKEIEVAGDPNTYYPVWVRFEFSAAENLLLGTFSVFKMLGTKSYKYPGNHSNGSCSLQAHYHLRQSGWDGNCSFIETITAGQGYASVLSHAEPQTQLGGMVLYLRGGGTTYRFNADVPYTIEGIYYTTTTLPSSFSVSPRTSIGNRGYLFKHSAILEAVYPVGSIYMSMVNTSPAGILGGTWEAIAAGRTLVGVNTADGDFNSPNKSGGSKTVTLVSDQMPNHRHTTIIARSDSEASGYGMNIAGGFKDRVIISSNETHAIGTNWVGGNKAHNNLQPYLTCYMWRRTA</sequence>
<dbReference type="AlphaFoldDB" id="A0A1C6GAI9"/>